<dbReference type="GO" id="GO:0008654">
    <property type="term" value="P:phospholipid biosynthetic process"/>
    <property type="evidence" value="ECO:0007669"/>
    <property type="project" value="InterPro"/>
</dbReference>
<keyword evidence="3" id="KW-0812">Transmembrane</keyword>
<dbReference type="Gene3D" id="1.20.120.1760">
    <property type="match status" value="1"/>
</dbReference>
<keyword evidence="3" id="KW-1133">Transmembrane helix</keyword>
<dbReference type="PROSITE" id="PS00379">
    <property type="entry name" value="CDP_ALCOHOL_P_TRANSF"/>
    <property type="match status" value="1"/>
</dbReference>
<evidence type="ECO:0000313" key="4">
    <source>
        <dbReference type="EMBL" id="PSR32406.1"/>
    </source>
</evidence>
<accession>A0A2T2XD73</accession>
<dbReference type="Pfam" id="PF01066">
    <property type="entry name" value="CDP-OH_P_transf"/>
    <property type="match status" value="1"/>
</dbReference>
<dbReference type="GO" id="GO:0016020">
    <property type="term" value="C:membrane"/>
    <property type="evidence" value="ECO:0007669"/>
    <property type="project" value="InterPro"/>
</dbReference>
<name>A0A2T2XD73_9FIRM</name>
<evidence type="ECO:0008006" key="6">
    <source>
        <dbReference type="Google" id="ProtNLM"/>
    </source>
</evidence>
<dbReference type="InterPro" id="IPR048254">
    <property type="entry name" value="CDP_ALCOHOL_P_TRANSF_CS"/>
</dbReference>
<comment type="caution">
    <text evidence="4">The sequence shown here is derived from an EMBL/GenBank/DDBJ whole genome shotgun (WGS) entry which is preliminary data.</text>
</comment>
<feature type="transmembrane region" description="Helical" evidence="3">
    <location>
        <begin position="85"/>
        <end position="109"/>
    </location>
</feature>
<feature type="transmembrane region" description="Helical" evidence="3">
    <location>
        <begin position="183"/>
        <end position="201"/>
    </location>
</feature>
<comment type="similarity">
    <text evidence="2">Belongs to the CDP-alcohol phosphatidyltransferase class-I family.</text>
</comment>
<keyword evidence="1 2" id="KW-0808">Transferase</keyword>
<feature type="transmembrane region" description="Helical" evidence="3">
    <location>
        <begin position="154"/>
        <end position="176"/>
    </location>
</feature>
<protein>
    <recommendedName>
        <fullName evidence="6">CDP-alcohol phosphatidyltransferase</fullName>
    </recommendedName>
</protein>
<gene>
    <name evidence="4" type="ORF">C7B46_14475</name>
</gene>
<dbReference type="GO" id="GO:0016780">
    <property type="term" value="F:phosphotransferase activity, for other substituted phosphate groups"/>
    <property type="evidence" value="ECO:0007669"/>
    <property type="project" value="InterPro"/>
</dbReference>
<dbReference type="AlphaFoldDB" id="A0A2T2XD73"/>
<keyword evidence="3" id="KW-0472">Membrane</keyword>
<evidence type="ECO:0000256" key="2">
    <source>
        <dbReference type="RuleBase" id="RU003750"/>
    </source>
</evidence>
<evidence type="ECO:0000313" key="5">
    <source>
        <dbReference type="Proteomes" id="UP000242972"/>
    </source>
</evidence>
<dbReference type="Proteomes" id="UP000242972">
    <property type="component" value="Unassembled WGS sequence"/>
</dbReference>
<dbReference type="EMBL" id="PXYW01000042">
    <property type="protein sequence ID" value="PSR32406.1"/>
    <property type="molecule type" value="Genomic_DNA"/>
</dbReference>
<proteinExistence type="inferred from homology"/>
<evidence type="ECO:0000256" key="1">
    <source>
        <dbReference type="ARBA" id="ARBA00022679"/>
    </source>
</evidence>
<evidence type="ECO:0000256" key="3">
    <source>
        <dbReference type="SAM" id="Phobius"/>
    </source>
</evidence>
<organism evidence="4 5">
    <name type="scientific">Sulfobacillus benefaciens</name>
    <dbReference type="NCBI Taxonomy" id="453960"/>
    <lineage>
        <taxon>Bacteria</taxon>
        <taxon>Bacillati</taxon>
        <taxon>Bacillota</taxon>
        <taxon>Clostridia</taxon>
        <taxon>Eubacteriales</taxon>
        <taxon>Clostridiales Family XVII. Incertae Sedis</taxon>
        <taxon>Sulfobacillus</taxon>
    </lineage>
</organism>
<reference evidence="4 5" key="1">
    <citation type="journal article" date="2014" name="BMC Genomics">
        <title>Comparison of environmental and isolate Sulfobacillus genomes reveals diverse carbon, sulfur, nitrogen, and hydrogen metabolisms.</title>
        <authorList>
            <person name="Justice N.B."/>
            <person name="Norman A."/>
            <person name="Brown C.T."/>
            <person name="Singh A."/>
            <person name="Thomas B.C."/>
            <person name="Banfield J.F."/>
        </authorList>
    </citation>
    <scope>NUCLEOTIDE SEQUENCE [LARGE SCALE GENOMIC DNA]</scope>
    <source>
        <strain evidence="4">AMDSBA4</strain>
    </source>
</reference>
<dbReference type="InterPro" id="IPR043130">
    <property type="entry name" value="CDP-OH_PTrfase_TM_dom"/>
</dbReference>
<dbReference type="InterPro" id="IPR000462">
    <property type="entry name" value="CDP-OH_P_trans"/>
</dbReference>
<feature type="transmembrane region" description="Helical" evidence="3">
    <location>
        <begin position="12"/>
        <end position="31"/>
    </location>
</feature>
<sequence length="202" mass="21691">MKSPVWRAANWASLVTSIGSVASLCALFFLLRHDPRLALSGLTVALATDRVDGLVARRLHQESHFGAHLDSLNDAVAFGVVPPVIAVYLTGQSVIVAVSGLIFALGALWRLADFNEGGLVQQHGRSYFRGMPTTDVAAWFFLVGSLMADKVLSMSLAVWIVSLFLVVGGIAMTSGFLYQKNGVATKVLLILVPLTVIGLWLR</sequence>